<protein>
    <submittedName>
        <fullName evidence="5">Neuraminidase-like domain-containing protein</fullName>
    </submittedName>
</protein>
<evidence type="ECO:0000259" key="2">
    <source>
        <dbReference type="Pfam" id="PF18276"/>
    </source>
</evidence>
<dbReference type="InterPro" id="IPR040840">
    <property type="entry name" value="TcA_TcB_BD"/>
</dbReference>
<gene>
    <name evidence="5" type="ORF">ACIBG2_46340</name>
</gene>
<dbReference type="InterPro" id="IPR046839">
    <property type="entry name" value="ABC_toxin_N"/>
</dbReference>
<organism evidence="5 6">
    <name type="scientific">Nonomuraea typhae</name>
    <dbReference type="NCBI Taxonomy" id="2603600"/>
    <lineage>
        <taxon>Bacteria</taxon>
        <taxon>Bacillati</taxon>
        <taxon>Actinomycetota</taxon>
        <taxon>Actinomycetes</taxon>
        <taxon>Streptosporangiales</taxon>
        <taxon>Streptosporangiaceae</taxon>
        <taxon>Nonomuraea</taxon>
    </lineage>
</organism>
<accession>A0ABW7ZDA3</accession>
<dbReference type="Pfam" id="PF18276">
    <property type="entry name" value="TcA_TcB_BD"/>
    <property type="match status" value="1"/>
</dbReference>
<feature type="domain" description="Tc toxin complex TcA C-terminal TcB-binding" evidence="2">
    <location>
        <begin position="2657"/>
        <end position="2943"/>
    </location>
</feature>
<dbReference type="InterPro" id="IPR041079">
    <property type="entry name" value="Neuraminidase-like"/>
</dbReference>
<feature type="region of interest" description="Disordered" evidence="1">
    <location>
        <begin position="15"/>
        <end position="51"/>
    </location>
</feature>
<comment type="caution">
    <text evidence="5">The sequence shown here is derived from an EMBL/GenBank/DDBJ whole genome shotgun (WGS) entry which is preliminary data.</text>
</comment>
<reference evidence="5 6" key="1">
    <citation type="submission" date="2024-10" db="EMBL/GenBank/DDBJ databases">
        <title>The Natural Products Discovery Center: Release of the First 8490 Sequenced Strains for Exploring Actinobacteria Biosynthetic Diversity.</title>
        <authorList>
            <person name="Kalkreuter E."/>
            <person name="Kautsar S.A."/>
            <person name="Yang D."/>
            <person name="Bader C.D."/>
            <person name="Teijaro C.N."/>
            <person name="Fluegel L."/>
            <person name="Davis C.M."/>
            <person name="Simpson J.R."/>
            <person name="Lauterbach L."/>
            <person name="Steele A.D."/>
            <person name="Gui C."/>
            <person name="Meng S."/>
            <person name="Li G."/>
            <person name="Viehrig K."/>
            <person name="Ye F."/>
            <person name="Su P."/>
            <person name="Kiefer A.F."/>
            <person name="Nichols A."/>
            <person name="Cepeda A.J."/>
            <person name="Yan W."/>
            <person name="Fan B."/>
            <person name="Jiang Y."/>
            <person name="Adhikari A."/>
            <person name="Zheng C.-J."/>
            <person name="Schuster L."/>
            <person name="Cowan T.M."/>
            <person name="Smanski M.J."/>
            <person name="Chevrette M.G."/>
            <person name="De Carvalho L.P.S."/>
            <person name="Shen B."/>
        </authorList>
    </citation>
    <scope>NUCLEOTIDE SEQUENCE [LARGE SCALE GENOMIC DNA]</scope>
    <source>
        <strain evidence="5 6">NPDC050545</strain>
    </source>
</reference>
<name>A0ABW7ZDA3_9ACTN</name>
<evidence type="ECO:0000256" key="1">
    <source>
        <dbReference type="SAM" id="MobiDB-lite"/>
    </source>
</evidence>
<dbReference type="EMBL" id="JBITGY010000016">
    <property type="protein sequence ID" value="MFI6504874.1"/>
    <property type="molecule type" value="Genomic_DNA"/>
</dbReference>
<evidence type="ECO:0000259" key="3">
    <source>
        <dbReference type="Pfam" id="PF18413"/>
    </source>
</evidence>
<proteinExistence type="predicted"/>
<feature type="domain" description="ABC toxin N-terminal" evidence="4">
    <location>
        <begin position="1641"/>
        <end position="1766"/>
    </location>
</feature>
<sequence length="3113" mass="343579">MPTPPRSYTVQGLITDADDRPLPDVLVRASGPGQAHQEVPLGQAPTGADGRYGIRVEEDPDEPHHHVNTVIIKVFAGDREIGKSHPPKRKEIPKTVIDLKVDHRPDPAPARRVFGLVRNKFGELMSDVVVRAADRDLRHEQPLGQSEVREGRYEVRYSEAQFRRAEKDSADLVLTITDTAGAQLFRSPVQYNAPAEYEFNLSLDGAVYGGPSLWEVQTGVLTPLLDGLGPVDLREDEQHQDVSFLVGETGYTALEIGTWAASWRLAERTARDGTPLPPESLFAFIHQGEPSIFRATLLDDLKHPERIALMEDALLRALAALLPQRQRELLVKAVDGNLVPARLRESIEAILATLATINLRYTADVAVGGGKGTIGQLLDVVSVPQAQRQAILSTLASYSGSLAGLWKKLEEDETLPEATVKQVRLSVELGTLTRNHVPLVASLAEQVSGGQVTKQDLARFSKQEWFAVFARPGPDGRPVGVPDNIDGETPEQKKETYAAILDQQFERAYPTASLSAKAARASSTAPQLSERVIRFLDDHPDFQLDRYRIDHYLAERDRLAEGNGGTPDPATLDELAAVQRVFKLQPTFAAANTLLARGIDSAQKIYFMGQGQFVDAVAGTSAGTPADAPADEVSPINRIQARILYEKAEATYALALTTYADLNAALYGVSPAALAGRLLDAETQAKIDALPNLRTLFGSVDYCACAACQSVYSPAAHFVDVLRFLGDRGTRGQGVHAGKSVRQVLLERRPDLGDIELSCENTNTPLPYIDLVNEILEDVVAPPPAVPLPAAIRPRLVEGPIAAEVLAELRARNVAIAGDAFVYDPDVRGHWVIRDKAHSYVVVPQGAELGLRATRQTIGSAAEVRANPEHLNLEAYRKLAGEVFPFALPFDLASEQTRGYLGQLGLPQERLFTLFGQTMPDGTVSTPTPAQIDCALLGVGDAERQIVTGALPGRQPWEFWGLAETGNTIPHPDDPAQVVTGTWLEVLAKVPVMLHRAELSYRDLLQLLDTRYADPAQNVAVAEREGCDTSAFTVSGLNADVLGRIHRFVRLWRRLGIPQWELDLFLAGRTLDEAALRDLAGLRRLAGRTGLDLPSLITVFRGFDDHEYVDRSAEEGAPVQTVYQRLFRNKLVDATGTFPPRAAELSGTIGQRVPGLLAGLRIGEPELDLVLADLSLDRTAPLTAAVLNRIHRVAVLARGLGLPVRDFLRLARIAGTDPFASPAHAVAFAGLADEVLASAFSVVELDYLLTHTFTANAGVALEDRTVLASLRRLRQGLIEIADRLRRQADQTDAAYVGAKLGLLPALAADRDLVAALALVDGSWNGPAAQRGPLIDRYFAAIFDDLAAARAALAALPPGETPAQRQARIDARFALVAPRLEAFLLRTHKDLFVDQHVAALLRIDEVPAATALSLLTLSGSTARLRAVINDPRLVDPALELDEAAFPAVYAALRLLHKVAMLIGKLGMRPAEVTWWLTGANADGLGWIRAGALGVDRSTTVALSRWTSMRWFFDWKAGLPASELSALDFAAILLDPAAASAATLAALAKLTAWKEADLTALATAYGWLATGVDNVKARLAVAANLRRVADAMTALRLLGVTAARAVAWAGATPDAAVADEIKQVLKARYDLPQWLDANRPVQDALRERRRDVLADWLAAHPDPALGQRWTDADGLYSHFLIDVEMSACALTSRLKQATGSAQLFVQRVLQNLERDIVADTVADPKWKQWQWMRRYRVWEANRKVFLYPENWIEPELREEKSPFFVELERDLQQQDVTAATVEEAYRVYLDKLDKVANLEIRAVFEQRIGDESILHVISRTRSSTGAEYFYRTRLNKARWTAWQPVKLEIKADHMQIGLHNRRLYIMWPQLMEKAEEPTSIRTPRENSTSSVELPRRYWDVQLYWSELKNGTWTPKVLSDAPLRVRHFQTGGNRPENIAFRIRHVPQIRAHLYVTADPGAVAPRAGSTFEKLGPQITPGPLDHWEHLISPPESVYHGNLIKHGSAAQYFYYSSVAEFGKAHEIPAHQNAPAIRVLRNITPGRTFSVIDAQAAGFAETGTFFTWDPARAYHVDYEHRTYWSYSYWGWWYSWSVSTFRFAAHYHPFVELFTKELNVWGLRGVLNRRIQVSPRSVPGSPAPFDFAAYQPDFTVAQPYPEEEVDFSYGGAYAPYNWELFFHLPMLIAGKLAANQRFEEALEWYHYVFDPTSTDTETPDPATPQQKYWITKPFFETTKDGYYKQKIENMLLAIAKGDAELRAQVAEWRQHPFSPHTIARMRTVAYQKNVLIKYIQTLTAWGDQLFAQDTIESINEATQLYVLAGTILGPRPKSVPRRVPDPVRTFYQLQARGIDDFGNVLLQVENLLPGVPGPTAPAPEGPELPRLDVLYFGVPNNDKLLALWDAVEDRLFKIRHCMNIEGVVRQLPLFEPPIDPALLVKATAAGLDVAAAISDINAPMPPYRFPVMIQRAQEVCAAVTALGAAMLAALEKRDVETLAALRSSHEIAVLDLLRDVRESQVREARATWEANRRNRDLAELRRTYHQRLLDQGLNTGEKVALALSGVSLGLEAAVAVGYVLSGGLSLVPTFLAGAAGFGGSPTVSASMGGQQIGNAAEMAVATLRSLATAAEKGAAMAGVLAGHARRAQDWDYQRNLAATELPQIDKQILAAEIRHQIAQQDLRQHDKQRANAAVEDEFQRGKFTDAELYDWMIGQLSTVYFQSYQLAFDLAKRAERCFRYELGLSDSSYIRHGYWDSLRKGLLAGERLGHDLRRLDAAFLDLNKREYELTKHVSLAQLDPVALLQLKRNGECLIDLPEVLFDLDHPGHYFRRVQSVSLTVPCVVGPYGSVAATLTLTGDSLRKDATLLAGKYARNPAGDTRFRDGLTGVQSIATSSAVDDDGLFDLTFEDERYLPFEGAGAISSWHLRLNADVPQFDLGTISDVVIHLRYTAREGGGLLRAEALRNIDDTLSAALLAGGRTGLYRALDLKREFPDAFYRFLHPANPADEQELTLGDLAERLPLFTRAFPVRKVRAVEVAALMADGQTYEVALQPVGGALLPLPPDTVYQGMHRAHRDLTGSEAPMGGWTLKIRRSGAPDFRSLPPDEVRELFLIVNYTVERP</sequence>
<dbReference type="RefSeq" id="WP_397090809.1">
    <property type="nucleotide sequence ID" value="NZ_JBITGY010000016.1"/>
</dbReference>
<dbReference type="Pfam" id="PF18413">
    <property type="entry name" value="Neuraminidase"/>
    <property type="match status" value="1"/>
</dbReference>
<keyword evidence="6" id="KW-1185">Reference proteome</keyword>
<dbReference type="Proteomes" id="UP001612741">
    <property type="component" value="Unassembled WGS sequence"/>
</dbReference>
<evidence type="ECO:0000313" key="5">
    <source>
        <dbReference type="EMBL" id="MFI6504874.1"/>
    </source>
</evidence>
<feature type="domain" description="Neuraminidase-like" evidence="3">
    <location>
        <begin position="1803"/>
        <end position="1918"/>
    </location>
</feature>
<evidence type="ECO:0000313" key="6">
    <source>
        <dbReference type="Proteomes" id="UP001612741"/>
    </source>
</evidence>
<dbReference type="Pfam" id="PF20220">
    <property type="entry name" value="ABC_toxin_N"/>
    <property type="match status" value="1"/>
</dbReference>
<evidence type="ECO:0000259" key="4">
    <source>
        <dbReference type="Pfam" id="PF20220"/>
    </source>
</evidence>